<evidence type="ECO:0000313" key="1">
    <source>
        <dbReference type="EMBL" id="KRY26154.1"/>
    </source>
</evidence>
<dbReference type="AlphaFoldDB" id="A0A0V1ANJ5"/>
<name>A0A0V1ANJ5_TRIBR</name>
<feature type="non-terminal residue" evidence="1">
    <location>
        <position position="1"/>
    </location>
</feature>
<evidence type="ECO:0000313" key="2">
    <source>
        <dbReference type="Proteomes" id="UP000054653"/>
    </source>
</evidence>
<gene>
    <name evidence="1" type="ORF">T03_1458</name>
</gene>
<evidence type="ECO:0008006" key="3">
    <source>
        <dbReference type="Google" id="ProtNLM"/>
    </source>
</evidence>
<proteinExistence type="predicted"/>
<comment type="caution">
    <text evidence="1">The sequence shown here is derived from an EMBL/GenBank/DDBJ whole genome shotgun (WGS) entry which is preliminary data.</text>
</comment>
<keyword evidence="2" id="KW-1185">Reference proteome</keyword>
<reference evidence="1 2" key="1">
    <citation type="submission" date="2015-01" db="EMBL/GenBank/DDBJ databases">
        <title>Evolution of Trichinella species and genotypes.</title>
        <authorList>
            <person name="Korhonen P.K."/>
            <person name="Edoardo P."/>
            <person name="Giuseppe L.R."/>
            <person name="Gasser R.B."/>
        </authorList>
    </citation>
    <scope>NUCLEOTIDE SEQUENCE [LARGE SCALE GENOMIC DNA]</scope>
    <source>
        <strain evidence="1">ISS120</strain>
    </source>
</reference>
<sequence>LTYLRGCLTGKAADVISSLSSSNADEVALNPLREEVDRPAKVIRHQIKKLVQTPPKDVGLRSQHAGERYELETMTAPVLCEDLWQTPSLNLTREVGELTPVHVIIGLDSYFRFLGRQVIRGGDGDPVAVETRLGWIICGPAALSRDRECCSISV</sequence>
<dbReference type="EMBL" id="JYDI01001932">
    <property type="protein sequence ID" value="KRY26154.1"/>
    <property type="molecule type" value="Genomic_DNA"/>
</dbReference>
<feature type="non-terminal residue" evidence="1">
    <location>
        <position position="154"/>
    </location>
</feature>
<accession>A0A0V1ANJ5</accession>
<organism evidence="1 2">
    <name type="scientific">Trichinella britovi</name>
    <name type="common">Parasitic roundworm</name>
    <dbReference type="NCBI Taxonomy" id="45882"/>
    <lineage>
        <taxon>Eukaryota</taxon>
        <taxon>Metazoa</taxon>
        <taxon>Ecdysozoa</taxon>
        <taxon>Nematoda</taxon>
        <taxon>Enoplea</taxon>
        <taxon>Dorylaimia</taxon>
        <taxon>Trichinellida</taxon>
        <taxon>Trichinellidae</taxon>
        <taxon>Trichinella</taxon>
    </lineage>
</organism>
<dbReference type="Proteomes" id="UP000054653">
    <property type="component" value="Unassembled WGS sequence"/>
</dbReference>
<protein>
    <recommendedName>
        <fullName evidence="3">Peptidase aspartic putative domain-containing protein</fullName>
    </recommendedName>
</protein>